<evidence type="ECO:0000256" key="1">
    <source>
        <dbReference type="ARBA" id="ARBA00023125"/>
    </source>
</evidence>
<protein>
    <submittedName>
        <fullName evidence="3">Single-stranded DNA-binding protein</fullName>
    </submittedName>
</protein>
<organism evidence="3 4">
    <name type="scientific">Clostridium porci</name>
    <dbReference type="NCBI Taxonomy" id="2605778"/>
    <lineage>
        <taxon>Bacteria</taxon>
        <taxon>Bacillati</taxon>
        <taxon>Bacillota</taxon>
        <taxon>Clostridia</taxon>
        <taxon>Eubacteriales</taxon>
        <taxon>Clostridiaceae</taxon>
        <taxon>Clostridium</taxon>
    </lineage>
</organism>
<dbReference type="Gene3D" id="2.40.50.140">
    <property type="entry name" value="Nucleic acid-binding proteins"/>
    <property type="match status" value="2"/>
</dbReference>
<dbReference type="GO" id="GO:0009295">
    <property type="term" value="C:nucleoid"/>
    <property type="evidence" value="ECO:0007669"/>
    <property type="project" value="TreeGrafter"/>
</dbReference>
<evidence type="ECO:0000313" key="3">
    <source>
        <dbReference type="EMBL" id="MSS36529.1"/>
    </source>
</evidence>
<dbReference type="GO" id="GO:0003697">
    <property type="term" value="F:single-stranded DNA binding"/>
    <property type="evidence" value="ECO:0007669"/>
    <property type="project" value="InterPro"/>
</dbReference>
<dbReference type="PROSITE" id="PS50935">
    <property type="entry name" value="SSB"/>
    <property type="match status" value="1"/>
</dbReference>
<evidence type="ECO:0000256" key="2">
    <source>
        <dbReference type="PROSITE-ProRule" id="PRU00252"/>
    </source>
</evidence>
<reference evidence="3 4" key="1">
    <citation type="submission" date="2019-08" db="EMBL/GenBank/DDBJ databases">
        <title>In-depth cultivation of the pig gut microbiome towards novel bacterial diversity and tailored functional studies.</title>
        <authorList>
            <person name="Wylensek D."/>
            <person name="Hitch T.C.A."/>
            <person name="Clavel T."/>
        </authorList>
    </citation>
    <scope>NUCLEOTIDE SEQUENCE [LARGE SCALE GENOMIC DNA]</scope>
    <source>
        <strain evidence="3 4">WCA-389-WT-23D1</strain>
    </source>
</reference>
<dbReference type="Pfam" id="PF00436">
    <property type="entry name" value="SSB"/>
    <property type="match status" value="1"/>
</dbReference>
<dbReference type="EMBL" id="VUMD01000006">
    <property type="protein sequence ID" value="MSS36529.1"/>
    <property type="molecule type" value="Genomic_DNA"/>
</dbReference>
<gene>
    <name evidence="3" type="ORF">FYJ39_08090</name>
</gene>
<comment type="caution">
    <text evidence="3">The sequence shown here is derived from an EMBL/GenBank/DDBJ whole genome shotgun (WGS) entry which is preliminary data.</text>
</comment>
<dbReference type="GO" id="GO:0006260">
    <property type="term" value="P:DNA replication"/>
    <property type="evidence" value="ECO:0007669"/>
    <property type="project" value="InterPro"/>
</dbReference>
<dbReference type="InterPro" id="IPR011344">
    <property type="entry name" value="ssDNA-bd"/>
</dbReference>
<proteinExistence type="predicted"/>
<dbReference type="PANTHER" id="PTHR10302">
    <property type="entry name" value="SINGLE-STRANDED DNA-BINDING PROTEIN"/>
    <property type="match status" value="1"/>
</dbReference>
<keyword evidence="1 2" id="KW-0238">DNA-binding</keyword>
<dbReference type="SUPFAM" id="SSF50249">
    <property type="entry name" value="Nucleic acid-binding proteins"/>
    <property type="match status" value="2"/>
</dbReference>
<dbReference type="PANTHER" id="PTHR10302:SF27">
    <property type="entry name" value="SINGLE-STRANDED DNA-BINDING PROTEIN"/>
    <property type="match status" value="1"/>
</dbReference>
<dbReference type="InterPro" id="IPR000424">
    <property type="entry name" value="Primosome_PriB/ssb"/>
</dbReference>
<evidence type="ECO:0000313" key="4">
    <source>
        <dbReference type="Proteomes" id="UP000429958"/>
    </source>
</evidence>
<keyword evidence="4" id="KW-1185">Reference proteome</keyword>
<dbReference type="InterPro" id="IPR012340">
    <property type="entry name" value="NA-bd_OB-fold"/>
</dbReference>
<dbReference type="Proteomes" id="UP000429958">
    <property type="component" value="Unassembled WGS sequence"/>
</dbReference>
<sequence>MRFIGYMNKAHLIGTLEGPIAFSHAVFGQRFYTVTIVTKRKSGAKDYIPLTISEKVKTEMEQMTRVDVVGTVRCYNIQKNEKSHMGMAVLVQNCMSAKEETADVNDVCLFGSIYKEPKFKERQTRQLTQFPLSVPRDSKHPDVIPCMAWNQNAALVAQLPVNTQVKVNGRIQSRLIKRKSETTYEVSVNNLEVYDTQVSA</sequence>
<name>A0A7X2NKF1_9CLOT</name>
<dbReference type="RefSeq" id="WP_154471973.1">
    <property type="nucleotide sequence ID" value="NZ_VUMD01000006.1"/>
</dbReference>
<accession>A0A7X2NKF1</accession>
<dbReference type="AlphaFoldDB" id="A0A7X2NKF1"/>